<evidence type="ECO:0000313" key="3">
    <source>
        <dbReference type="EMBL" id="WJZ97784.1"/>
    </source>
</evidence>
<dbReference type="Pfam" id="PF03195">
    <property type="entry name" value="LOB"/>
    <property type="match status" value="1"/>
</dbReference>
<keyword evidence="4" id="KW-1185">Reference proteome</keyword>
<feature type="domain" description="LOB" evidence="2">
    <location>
        <begin position="15"/>
        <end position="116"/>
    </location>
</feature>
<dbReference type="PANTHER" id="PTHR31301:SF103">
    <property type="entry name" value="LOB DOMAIN-CONTAINING PROTEIN 5-RELATED"/>
    <property type="match status" value="1"/>
</dbReference>
<comment type="similarity">
    <text evidence="1">Belongs to the LOB domain-containing protein family.</text>
</comment>
<name>A0ABY9CRR2_VITVI</name>
<sequence length="192" mass="21929">MNREGGGQGNPQAQAACASCKHQRKRCDSTCELAPYFPASKYREFQNAHKLFGVSNIQKILNAVEPEQRTAAAESLLLEGTFRREDPVYGSFGIVCKLESELDLCKQELYAVNRQLAYFKEREQLLQQKEQLEGILEVESSLSLNKIFSTQGSCRWLPNYRLVSRSRRRLFGDQERNIMKIGHGMTMGFLLD</sequence>
<accession>A0ABY9CRR2</accession>
<dbReference type="PROSITE" id="PS50891">
    <property type="entry name" value="LOB"/>
    <property type="match status" value="1"/>
</dbReference>
<protein>
    <recommendedName>
        <fullName evidence="2">LOB domain-containing protein</fullName>
    </recommendedName>
</protein>
<organism evidence="3 4">
    <name type="scientific">Vitis vinifera</name>
    <name type="common">Grape</name>
    <dbReference type="NCBI Taxonomy" id="29760"/>
    <lineage>
        <taxon>Eukaryota</taxon>
        <taxon>Viridiplantae</taxon>
        <taxon>Streptophyta</taxon>
        <taxon>Embryophyta</taxon>
        <taxon>Tracheophyta</taxon>
        <taxon>Spermatophyta</taxon>
        <taxon>Magnoliopsida</taxon>
        <taxon>eudicotyledons</taxon>
        <taxon>Gunneridae</taxon>
        <taxon>Pentapetalae</taxon>
        <taxon>rosids</taxon>
        <taxon>Vitales</taxon>
        <taxon>Vitaceae</taxon>
        <taxon>Viteae</taxon>
        <taxon>Vitis</taxon>
    </lineage>
</organism>
<dbReference type="EMBL" id="CP126658">
    <property type="protein sequence ID" value="WJZ97784.1"/>
    <property type="molecule type" value="Genomic_DNA"/>
</dbReference>
<proteinExistence type="inferred from homology"/>
<reference evidence="3 4" key="1">
    <citation type="journal article" date="2023" name="Hortic Res">
        <title>The complete reference genome for grapevine (Vitis vinifera L.) genetics and breeding.</title>
        <authorList>
            <person name="Shi X."/>
            <person name="Cao S."/>
            <person name="Wang X."/>
            <person name="Huang S."/>
            <person name="Wang Y."/>
            <person name="Liu Z."/>
            <person name="Liu W."/>
            <person name="Leng X."/>
            <person name="Peng Y."/>
            <person name="Wang N."/>
            <person name="Wang Y."/>
            <person name="Ma Z."/>
            <person name="Xu X."/>
            <person name="Zhang F."/>
            <person name="Xue H."/>
            <person name="Zhong H."/>
            <person name="Wang Y."/>
            <person name="Zhang K."/>
            <person name="Velt A."/>
            <person name="Avia K."/>
            <person name="Holtgrawe D."/>
            <person name="Grimplet J."/>
            <person name="Matus J.T."/>
            <person name="Ware D."/>
            <person name="Wu X."/>
            <person name="Wang H."/>
            <person name="Liu C."/>
            <person name="Fang Y."/>
            <person name="Rustenholz C."/>
            <person name="Cheng Z."/>
            <person name="Xiao H."/>
            <person name="Zhou Y."/>
        </authorList>
    </citation>
    <scope>NUCLEOTIDE SEQUENCE [LARGE SCALE GENOMIC DNA]</scope>
    <source>
        <strain evidence="4">cv. Pinot noir / PN40024</strain>
        <tissue evidence="3">Leaf</tissue>
    </source>
</reference>
<dbReference type="Proteomes" id="UP001227230">
    <property type="component" value="Chromosome 11"/>
</dbReference>
<gene>
    <name evidence="3" type="ORF">VitviT2T_016363</name>
</gene>
<dbReference type="PANTHER" id="PTHR31301">
    <property type="entry name" value="LOB DOMAIN-CONTAINING PROTEIN 4-RELATED"/>
    <property type="match status" value="1"/>
</dbReference>
<evidence type="ECO:0000313" key="4">
    <source>
        <dbReference type="Proteomes" id="UP001227230"/>
    </source>
</evidence>
<dbReference type="InterPro" id="IPR004883">
    <property type="entry name" value="LOB"/>
</dbReference>
<evidence type="ECO:0000256" key="1">
    <source>
        <dbReference type="ARBA" id="ARBA00005474"/>
    </source>
</evidence>
<evidence type="ECO:0000259" key="2">
    <source>
        <dbReference type="PROSITE" id="PS50891"/>
    </source>
</evidence>